<feature type="compositionally biased region" description="Low complexity" evidence="7">
    <location>
        <begin position="519"/>
        <end position="530"/>
    </location>
</feature>
<evidence type="ECO:0000313" key="8">
    <source>
        <dbReference type="EMBL" id="ELU10889.1"/>
    </source>
</evidence>
<dbReference type="GO" id="GO:0072659">
    <property type="term" value="P:protein localization to plasma membrane"/>
    <property type="evidence" value="ECO:0007669"/>
    <property type="project" value="TreeGrafter"/>
</dbReference>
<dbReference type="EnsemblMetazoa" id="CapteT199389">
    <property type="protein sequence ID" value="CapteP199389"/>
    <property type="gene ID" value="CapteG199389"/>
</dbReference>
<dbReference type="HOGENOM" id="CLU_467137_0_0_1"/>
<evidence type="ECO:0000256" key="6">
    <source>
        <dbReference type="ARBA" id="ARBA00034482"/>
    </source>
</evidence>
<comment type="similarity">
    <text evidence="6">Belongs to the Hyccin family.</text>
</comment>
<organism evidence="8">
    <name type="scientific">Capitella teleta</name>
    <name type="common">Polychaete worm</name>
    <dbReference type="NCBI Taxonomy" id="283909"/>
    <lineage>
        <taxon>Eukaryota</taxon>
        <taxon>Metazoa</taxon>
        <taxon>Spiralia</taxon>
        <taxon>Lophotrochozoa</taxon>
        <taxon>Annelida</taxon>
        <taxon>Polychaeta</taxon>
        <taxon>Sedentaria</taxon>
        <taxon>Scolecida</taxon>
        <taxon>Capitellidae</taxon>
        <taxon>Capitella</taxon>
    </lineage>
</organism>
<evidence type="ECO:0000256" key="4">
    <source>
        <dbReference type="ARBA" id="ARBA00022490"/>
    </source>
</evidence>
<dbReference type="STRING" id="283909.R7UX23"/>
<reference evidence="9" key="3">
    <citation type="submission" date="2015-06" db="UniProtKB">
        <authorList>
            <consortium name="EnsemblMetazoa"/>
        </authorList>
    </citation>
    <scope>IDENTIFICATION</scope>
</reference>
<accession>R7UX23</accession>
<dbReference type="Pfam" id="PF09790">
    <property type="entry name" value="Hyccin"/>
    <property type="match status" value="1"/>
</dbReference>
<evidence type="ECO:0000256" key="5">
    <source>
        <dbReference type="ARBA" id="ARBA00023136"/>
    </source>
</evidence>
<dbReference type="PANTHER" id="PTHR31220:SF1">
    <property type="entry name" value="GH21176P"/>
    <property type="match status" value="1"/>
</dbReference>
<keyword evidence="10" id="KW-1185">Reference proteome</keyword>
<evidence type="ECO:0000313" key="9">
    <source>
        <dbReference type="EnsemblMetazoa" id="CapteP199389"/>
    </source>
</evidence>
<dbReference type="InterPro" id="IPR018619">
    <property type="entry name" value="Hyccin"/>
</dbReference>
<dbReference type="AlphaFoldDB" id="R7UX23"/>
<evidence type="ECO:0000313" key="10">
    <source>
        <dbReference type="Proteomes" id="UP000014760"/>
    </source>
</evidence>
<dbReference type="GO" id="GO:0046854">
    <property type="term" value="P:phosphatidylinositol phosphate biosynthetic process"/>
    <property type="evidence" value="ECO:0007669"/>
    <property type="project" value="TreeGrafter"/>
</dbReference>
<evidence type="ECO:0000256" key="2">
    <source>
        <dbReference type="ARBA" id="ARBA00004514"/>
    </source>
</evidence>
<feature type="compositionally biased region" description="Basic residues" evidence="7">
    <location>
        <begin position="460"/>
        <end position="473"/>
    </location>
</feature>
<reference evidence="8 10" key="2">
    <citation type="journal article" date="2013" name="Nature">
        <title>Insights into bilaterian evolution from three spiralian genomes.</title>
        <authorList>
            <person name="Simakov O."/>
            <person name="Marletaz F."/>
            <person name="Cho S.J."/>
            <person name="Edsinger-Gonzales E."/>
            <person name="Havlak P."/>
            <person name="Hellsten U."/>
            <person name="Kuo D.H."/>
            <person name="Larsson T."/>
            <person name="Lv J."/>
            <person name="Arendt D."/>
            <person name="Savage R."/>
            <person name="Osoegawa K."/>
            <person name="de Jong P."/>
            <person name="Grimwood J."/>
            <person name="Chapman J.A."/>
            <person name="Shapiro H."/>
            <person name="Aerts A."/>
            <person name="Otillar R.P."/>
            <person name="Terry A.Y."/>
            <person name="Boore J.L."/>
            <person name="Grigoriev I.V."/>
            <person name="Lindberg D.R."/>
            <person name="Seaver E.C."/>
            <person name="Weisblat D.A."/>
            <person name="Putnam N.H."/>
            <person name="Rokhsar D.S."/>
        </authorList>
    </citation>
    <scope>NUCLEOTIDE SEQUENCE</scope>
    <source>
        <strain evidence="8 10">I ESC-2004</strain>
    </source>
</reference>
<evidence type="ECO:0000256" key="3">
    <source>
        <dbReference type="ARBA" id="ARBA00022475"/>
    </source>
</evidence>
<dbReference type="EMBL" id="KB297182">
    <property type="protein sequence ID" value="ELU10889.1"/>
    <property type="molecule type" value="Genomic_DNA"/>
</dbReference>
<dbReference type="EMBL" id="AMQN01005948">
    <property type="status" value="NOT_ANNOTATED_CDS"/>
    <property type="molecule type" value="Genomic_DNA"/>
</dbReference>
<feature type="region of interest" description="Disordered" evidence="7">
    <location>
        <begin position="417"/>
        <end position="547"/>
    </location>
</feature>
<proteinExistence type="inferred from homology"/>
<evidence type="ECO:0000256" key="7">
    <source>
        <dbReference type="SAM" id="MobiDB-lite"/>
    </source>
</evidence>
<dbReference type="Proteomes" id="UP000014760">
    <property type="component" value="Unassembled WGS sequence"/>
</dbReference>
<dbReference type="GO" id="GO:0005829">
    <property type="term" value="C:cytosol"/>
    <property type="evidence" value="ECO:0007669"/>
    <property type="project" value="UniProtKB-SubCell"/>
</dbReference>
<gene>
    <name evidence="8" type="ORF">CAPTEDRAFT_199389</name>
</gene>
<reference evidence="10" key="1">
    <citation type="submission" date="2012-12" db="EMBL/GenBank/DDBJ databases">
        <authorList>
            <person name="Hellsten U."/>
            <person name="Grimwood J."/>
            <person name="Chapman J.A."/>
            <person name="Shapiro H."/>
            <person name="Aerts A."/>
            <person name="Otillar R.P."/>
            <person name="Terry A.Y."/>
            <person name="Boore J.L."/>
            <person name="Simakov O."/>
            <person name="Marletaz F."/>
            <person name="Cho S.-J."/>
            <person name="Edsinger-Gonzales E."/>
            <person name="Havlak P."/>
            <person name="Kuo D.-H."/>
            <person name="Larsson T."/>
            <person name="Lv J."/>
            <person name="Arendt D."/>
            <person name="Savage R."/>
            <person name="Osoegawa K."/>
            <person name="de Jong P."/>
            <person name="Lindberg D.R."/>
            <person name="Seaver E.C."/>
            <person name="Weisblat D.A."/>
            <person name="Putnam N.H."/>
            <person name="Grigoriev I.V."/>
            <person name="Rokhsar D.S."/>
        </authorList>
    </citation>
    <scope>NUCLEOTIDE SEQUENCE</scope>
    <source>
        <strain evidence="10">I ESC-2004</strain>
    </source>
</reference>
<keyword evidence="3" id="KW-1003">Cell membrane</keyword>
<dbReference type="PANTHER" id="PTHR31220">
    <property type="entry name" value="HYCCIN RELATED"/>
    <property type="match status" value="1"/>
</dbReference>
<name>R7UX23_CAPTE</name>
<keyword evidence="4" id="KW-0963">Cytoplasm</keyword>
<evidence type="ECO:0000256" key="1">
    <source>
        <dbReference type="ARBA" id="ARBA00004236"/>
    </source>
</evidence>
<keyword evidence="5" id="KW-0472">Membrane</keyword>
<dbReference type="GO" id="GO:0005886">
    <property type="term" value="C:plasma membrane"/>
    <property type="evidence" value="ECO:0007669"/>
    <property type="project" value="UniProtKB-SubCell"/>
</dbReference>
<dbReference type="OrthoDB" id="18937at2759"/>
<feature type="compositionally biased region" description="Polar residues" evidence="7">
    <location>
        <begin position="498"/>
        <end position="511"/>
    </location>
</feature>
<feature type="compositionally biased region" description="Basic and acidic residues" evidence="7">
    <location>
        <begin position="477"/>
        <end position="495"/>
    </location>
</feature>
<sequence>MQSPPQLASAAASSDACWLLHLDPDEALPRGVFARLTFDCDLSDVVQANRHVVAWEEGLEPLGRRRRHLGVILPALTIIESVDAEGKARSQAFTIPCIASPSIFHEPPTLSTLALTETTLQRYHDNRAKNVNVGPLPQVDCLCAATRLPVLTHMLGVYNAGVTQASANSHLSLCRLCSRVAKTGFDSLGKAAPVDGVKISNADSPAPSVRSSSRGVQFQEEARIPVSPALLIELLNGLYFIMFNGHVQEAMRALELIQQRACYELYSDVLLVTNAVINSLQFNPSGQPDDGPMGISIALSTSQSTSGLKKDAITNASFRAKKLPDDIESPDVDDQHVEVDFPEDPLLKRVGSADKATRKTSLDGLKRLASFGRKRKESLPPETPVTPEVDTDPQDRYKNLPVFRVQQWDDDIEAVEYEDGTEPEGDVPPSYEEIHANDAASAAESDSSKKGAGGIGSALKKTKPLKSIMKKSSARGARKDAAENRRSRELTDGHSPKHSVSMSAGLSSTYDAPTDPSMVKVKVVRSSSSRTIVDKVPTSQAEETPLMPVARDDAASHSTLISKHCALNGNESTSSSNTSLHTAL</sequence>
<comment type="subcellular location">
    <subcellularLocation>
        <location evidence="1">Cell membrane</location>
    </subcellularLocation>
    <subcellularLocation>
        <location evidence="2">Cytoplasm</location>
        <location evidence="2">Cytosol</location>
    </subcellularLocation>
</comment>
<protein>
    <submittedName>
        <fullName evidence="8 9">Uncharacterized protein</fullName>
    </submittedName>
</protein>
<feature type="region of interest" description="Disordered" evidence="7">
    <location>
        <begin position="367"/>
        <end position="395"/>
    </location>
</feature>